<proteinExistence type="inferred from homology"/>
<dbReference type="RefSeq" id="WP_286343601.1">
    <property type="nucleotide sequence ID" value="NZ_AP027732.1"/>
</dbReference>
<evidence type="ECO:0000313" key="6">
    <source>
        <dbReference type="Proteomes" id="UP001321486"/>
    </source>
</evidence>
<comment type="similarity">
    <text evidence="1">Belongs to the peptidase S33 family.</text>
</comment>
<dbReference type="Proteomes" id="UP001321486">
    <property type="component" value="Chromosome"/>
</dbReference>
<organism evidence="5 6">
    <name type="scientific">Frondihabitans sucicola</name>
    <dbReference type="NCBI Taxonomy" id="1268041"/>
    <lineage>
        <taxon>Bacteria</taxon>
        <taxon>Bacillati</taxon>
        <taxon>Actinomycetota</taxon>
        <taxon>Actinomycetes</taxon>
        <taxon>Micrococcales</taxon>
        <taxon>Microbacteriaceae</taxon>
        <taxon>Frondihabitans</taxon>
    </lineage>
</organism>
<reference evidence="6" key="1">
    <citation type="journal article" date="2019" name="Int. J. Syst. Evol. Microbiol.">
        <title>The Global Catalogue of Microorganisms (GCM) 10K type strain sequencing project: providing services to taxonomists for standard genome sequencing and annotation.</title>
        <authorList>
            <consortium name="The Broad Institute Genomics Platform"/>
            <consortium name="The Broad Institute Genome Sequencing Center for Infectious Disease"/>
            <person name="Wu L."/>
            <person name="Ma J."/>
        </authorList>
    </citation>
    <scope>NUCLEOTIDE SEQUENCE [LARGE SCALE GENOMIC DNA]</scope>
    <source>
        <strain evidence="6">NBRC 108728</strain>
    </source>
</reference>
<evidence type="ECO:0000259" key="4">
    <source>
        <dbReference type="Pfam" id="PF06441"/>
    </source>
</evidence>
<evidence type="ECO:0000313" key="5">
    <source>
        <dbReference type="EMBL" id="BDZ50633.1"/>
    </source>
</evidence>
<evidence type="ECO:0000256" key="2">
    <source>
        <dbReference type="ARBA" id="ARBA00022797"/>
    </source>
</evidence>
<keyword evidence="6" id="KW-1185">Reference proteome</keyword>
<evidence type="ECO:0000256" key="1">
    <source>
        <dbReference type="ARBA" id="ARBA00010088"/>
    </source>
</evidence>
<accession>A0ABN6Y4E9</accession>
<dbReference type="SUPFAM" id="SSF53474">
    <property type="entry name" value="alpha/beta-Hydrolases"/>
    <property type="match status" value="1"/>
</dbReference>
<dbReference type="Gene3D" id="3.40.50.1820">
    <property type="entry name" value="alpha/beta hydrolase"/>
    <property type="match status" value="1"/>
</dbReference>
<protein>
    <recommendedName>
        <fullName evidence="4">Epoxide hydrolase N-terminal domain-containing protein</fullName>
    </recommendedName>
</protein>
<dbReference type="Pfam" id="PF06441">
    <property type="entry name" value="EHN"/>
    <property type="match status" value="1"/>
</dbReference>
<evidence type="ECO:0000256" key="3">
    <source>
        <dbReference type="ARBA" id="ARBA00022801"/>
    </source>
</evidence>
<dbReference type="InterPro" id="IPR029058">
    <property type="entry name" value="AB_hydrolase_fold"/>
</dbReference>
<name>A0ABN6Y4E9_9MICO</name>
<dbReference type="PANTHER" id="PTHR21661">
    <property type="entry name" value="EPOXIDE HYDROLASE 1-RELATED"/>
    <property type="match status" value="1"/>
</dbReference>
<keyword evidence="3" id="KW-0378">Hydrolase</keyword>
<keyword evidence="2" id="KW-0058">Aromatic hydrocarbons catabolism</keyword>
<dbReference type="InterPro" id="IPR010497">
    <property type="entry name" value="Epoxide_hydro_N"/>
</dbReference>
<gene>
    <name evidence="5" type="ORF">GCM10025867_28740</name>
</gene>
<dbReference type="EMBL" id="AP027732">
    <property type="protein sequence ID" value="BDZ50633.1"/>
    <property type="molecule type" value="Genomic_DNA"/>
</dbReference>
<feature type="domain" description="Epoxide hydrolase N-terminal" evidence="4">
    <location>
        <begin position="4"/>
        <end position="106"/>
    </location>
</feature>
<sequence length="241" mass="26139">MTTPALCDVSDADLDDLRARLRHTRWPRPWPTEGWEAGTEPGILHRLADYWADGFDWRAQEAALNALPSFVADVGGSALHYLRFDAEAPGGLPIVLTNGWPSTFFELVPLAERLSAPSRFGGRPEDSFTVIVPSIPGYTLSAQQPSLIDPVHTHELWHLLMHEHLGFERYAAHGGDLGAGITSRLGSAHPEALAGIHLMAVAQPAAFDPATVTADEQAYLDAMTGWSAAEERTTTSSAPNR</sequence>
<dbReference type="PANTHER" id="PTHR21661:SF35">
    <property type="entry name" value="EPOXIDE HYDROLASE"/>
    <property type="match status" value="1"/>
</dbReference>